<comment type="caution">
    <text evidence="1">The sequence shown here is derived from an EMBL/GenBank/DDBJ whole genome shotgun (WGS) entry which is preliminary data.</text>
</comment>
<dbReference type="RefSeq" id="XP_070905290.1">
    <property type="nucleotide sequence ID" value="XM_071038417.1"/>
</dbReference>
<accession>A0ABR4L7U2</accession>
<reference evidence="1 2" key="1">
    <citation type="submission" date="2024-07" db="EMBL/GenBank/DDBJ databases">
        <title>Section-level genome sequencing and comparative genomics of Aspergillus sections Usti and Cavernicolus.</title>
        <authorList>
            <consortium name="Lawrence Berkeley National Laboratory"/>
            <person name="Nybo J.L."/>
            <person name="Vesth T.C."/>
            <person name="Theobald S."/>
            <person name="Frisvad J.C."/>
            <person name="Larsen T.O."/>
            <person name="Kjaerboelling I."/>
            <person name="Rothschild-Mancinelli K."/>
            <person name="Lyhne E.K."/>
            <person name="Kogle M.E."/>
            <person name="Barry K."/>
            <person name="Clum A."/>
            <person name="Na H."/>
            <person name="Ledsgaard L."/>
            <person name="Lin J."/>
            <person name="Lipzen A."/>
            <person name="Kuo A."/>
            <person name="Riley R."/>
            <person name="Mondo S."/>
            <person name="LaButti K."/>
            <person name="Haridas S."/>
            <person name="Pangalinan J."/>
            <person name="Salamov A.A."/>
            <person name="Simmons B.A."/>
            <person name="Magnuson J.K."/>
            <person name="Chen J."/>
            <person name="Drula E."/>
            <person name="Henrissat B."/>
            <person name="Wiebenga A."/>
            <person name="Lubbers R.J."/>
            <person name="Gomes A.C."/>
            <person name="Macurrencykelacurrency M.R."/>
            <person name="Stajich J."/>
            <person name="Grigoriev I.V."/>
            <person name="Mortensen U.H."/>
            <person name="De vries R.P."/>
            <person name="Baker S.E."/>
            <person name="Andersen M.R."/>
        </authorList>
    </citation>
    <scope>NUCLEOTIDE SEQUENCE [LARGE SCALE GENOMIC DNA]</scope>
    <source>
        <strain evidence="1 2">CBS 756.74</strain>
    </source>
</reference>
<proteinExistence type="predicted"/>
<dbReference type="GeneID" id="98153581"/>
<keyword evidence="2" id="KW-1185">Reference proteome</keyword>
<evidence type="ECO:0000313" key="2">
    <source>
        <dbReference type="Proteomes" id="UP001610444"/>
    </source>
</evidence>
<name>A0ABR4L7U2_9EURO</name>
<gene>
    <name evidence="1" type="ORF">BJX68DRAFT_225689</name>
</gene>
<evidence type="ECO:0000313" key="1">
    <source>
        <dbReference type="EMBL" id="KAL2860599.1"/>
    </source>
</evidence>
<dbReference type="Proteomes" id="UP001610444">
    <property type="component" value="Unassembled WGS sequence"/>
</dbReference>
<organism evidence="1 2">
    <name type="scientific">Aspergillus pseudodeflectus</name>
    <dbReference type="NCBI Taxonomy" id="176178"/>
    <lineage>
        <taxon>Eukaryota</taxon>
        <taxon>Fungi</taxon>
        <taxon>Dikarya</taxon>
        <taxon>Ascomycota</taxon>
        <taxon>Pezizomycotina</taxon>
        <taxon>Eurotiomycetes</taxon>
        <taxon>Eurotiomycetidae</taxon>
        <taxon>Eurotiales</taxon>
        <taxon>Aspergillaceae</taxon>
        <taxon>Aspergillus</taxon>
        <taxon>Aspergillus subgen. Nidulantes</taxon>
    </lineage>
</organism>
<sequence>MTRYGSRFVHLLRSALILRGIHSDRSQRYLRAERLVWSNLLGRLFLSLRFEHLPLRAISCLPLRNITDSIPFCTGNKGET</sequence>
<protein>
    <submittedName>
        <fullName evidence="1">Uncharacterized protein</fullName>
    </submittedName>
</protein>
<dbReference type="EMBL" id="JBFXLR010000002">
    <property type="protein sequence ID" value="KAL2860599.1"/>
    <property type="molecule type" value="Genomic_DNA"/>
</dbReference>